<dbReference type="AlphaFoldDB" id="A0A098B6H3"/>
<dbReference type="EMBL" id="LK996017">
    <property type="protein sequence ID" value="CDX03957.1"/>
    <property type="molecule type" value="Genomic_DNA"/>
</dbReference>
<evidence type="ECO:0000256" key="2">
    <source>
        <dbReference type="ARBA" id="ARBA00023002"/>
    </source>
</evidence>
<evidence type="ECO:0000259" key="5">
    <source>
        <dbReference type="SMART" id="SM00822"/>
    </source>
</evidence>
<dbReference type="InterPro" id="IPR050259">
    <property type="entry name" value="SDR"/>
</dbReference>
<gene>
    <name evidence="6" type="ORF">DPCES_4071</name>
</gene>
<reference evidence="6" key="1">
    <citation type="submission" date="2014-07" db="EMBL/GenBank/DDBJ databases">
        <authorList>
            <person name="Hornung V.Bastian."/>
        </authorList>
    </citation>
    <scope>NUCLEOTIDE SEQUENCE</scope>
    <source>
        <strain evidence="6">PCE-S</strain>
    </source>
</reference>
<dbReference type="PATRIC" id="fig|49338.4.peg.4380"/>
<evidence type="ECO:0000256" key="3">
    <source>
        <dbReference type="ARBA" id="ARBA00023221"/>
    </source>
</evidence>
<evidence type="ECO:0000313" key="6">
    <source>
        <dbReference type="EMBL" id="CDX03957.1"/>
    </source>
</evidence>
<proteinExistence type="inferred from homology"/>
<dbReference type="SUPFAM" id="SSF51735">
    <property type="entry name" value="NAD(P)-binding Rossmann-fold domains"/>
    <property type="match status" value="1"/>
</dbReference>
<protein>
    <submittedName>
        <fullName evidence="6">3-oxoacyl-[acyl-carrier-protein] reductase, chloroplastic</fullName>
    </submittedName>
</protein>
<keyword evidence="3" id="KW-0753">Steroid metabolism</keyword>
<keyword evidence="3" id="KW-0443">Lipid metabolism</keyword>
<organism evidence="6">
    <name type="scientific">Desulfitobacterium hafniense</name>
    <name type="common">Desulfitobacterium frappieri</name>
    <dbReference type="NCBI Taxonomy" id="49338"/>
    <lineage>
        <taxon>Bacteria</taxon>
        <taxon>Bacillati</taxon>
        <taxon>Bacillota</taxon>
        <taxon>Clostridia</taxon>
        <taxon>Eubacteriales</taxon>
        <taxon>Desulfitobacteriaceae</taxon>
        <taxon>Desulfitobacterium</taxon>
    </lineage>
</organism>
<dbReference type="SMART" id="SM00822">
    <property type="entry name" value="PKS_KR"/>
    <property type="match status" value="1"/>
</dbReference>
<name>A0A098B6H3_DESHA</name>
<feature type="domain" description="Ketoreductase" evidence="5">
    <location>
        <begin position="4"/>
        <end position="186"/>
    </location>
</feature>
<comment type="similarity">
    <text evidence="1 4">Belongs to the short-chain dehydrogenases/reductases (SDR) family.</text>
</comment>
<dbReference type="GO" id="GO:0008202">
    <property type="term" value="P:steroid metabolic process"/>
    <property type="evidence" value="ECO:0007669"/>
    <property type="project" value="UniProtKB-KW"/>
</dbReference>
<dbReference type="GO" id="GO:0016491">
    <property type="term" value="F:oxidoreductase activity"/>
    <property type="evidence" value="ECO:0007669"/>
    <property type="project" value="UniProtKB-KW"/>
</dbReference>
<sequence>MSKGYAVVTGAGRSIGAALARQLGKEGYDVLINYSSSSQKAEEVAQSISQDFGVKAVTFKASVEDYNQVKEMRDFAVETFGEKMVVLVNNAGIMNRKKFVDMEPDEYARVIGVDLFGTLNCCNLFVPLMIKQNFGRVITIASTAGLRGSIDQSDYCAAKGAQIAFTRAVALEWGQYNITANVIAPGFIMTEGTAELGPQLEARIRSQSPLGQVGSVDDMAQALSYLINSDIMTGQTISPNCGVFMF</sequence>
<dbReference type="PANTHER" id="PTHR42879:SF2">
    <property type="entry name" value="3-OXOACYL-[ACYL-CARRIER-PROTEIN] REDUCTASE FABG"/>
    <property type="match status" value="1"/>
</dbReference>
<dbReference type="RefSeq" id="WP_018213826.1">
    <property type="nucleotide sequence ID" value="NZ_LK996017.1"/>
</dbReference>
<dbReference type="Pfam" id="PF00106">
    <property type="entry name" value="adh_short"/>
    <property type="match status" value="1"/>
</dbReference>
<dbReference type="PRINTS" id="PR00080">
    <property type="entry name" value="SDRFAMILY"/>
</dbReference>
<dbReference type="InterPro" id="IPR036291">
    <property type="entry name" value="NAD(P)-bd_dom_sf"/>
</dbReference>
<dbReference type="InterPro" id="IPR057326">
    <property type="entry name" value="KR_dom"/>
</dbReference>
<dbReference type="PANTHER" id="PTHR42879">
    <property type="entry name" value="3-OXOACYL-(ACYL-CARRIER-PROTEIN) REDUCTASE"/>
    <property type="match status" value="1"/>
</dbReference>
<dbReference type="Gene3D" id="3.40.50.720">
    <property type="entry name" value="NAD(P)-binding Rossmann-like Domain"/>
    <property type="match status" value="1"/>
</dbReference>
<accession>A0A098B6H3</accession>
<evidence type="ECO:0000256" key="1">
    <source>
        <dbReference type="ARBA" id="ARBA00006484"/>
    </source>
</evidence>
<keyword evidence="2" id="KW-0560">Oxidoreductase</keyword>
<evidence type="ECO:0000256" key="4">
    <source>
        <dbReference type="RuleBase" id="RU000363"/>
    </source>
</evidence>
<dbReference type="FunFam" id="3.40.50.720:FF:000173">
    <property type="entry name" value="3-oxoacyl-[acyl-carrier protein] reductase"/>
    <property type="match status" value="1"/>
</dbReference>
<dbReference type="InterPro" id="IPR002347">
    <property type="entry name" value="SDR_fam"/>
</dbReference>
<dbReference type="PRINTS" id="PR00081">
    <property type="entry name" value="GDHRDH"/>
</dbReference>